<evidence type="ECO:0000256" key="1">
    <source>
        <dbReference type="SAM" id="Phobius"/>
    </source>
</evidence>
<keyword evidence="1" id="KW-1133">Transmembrane helix</keyword>
<keyword evidence="1" id="KW-0472">Membrane</keyword>
<dbReference type="EMBL" id="JAAYYV010000072">
    <property type="protein sequence ID" value="NLF53333.1"/>
    <property type="molecule type" value="Genomic_DNA"/>
</dbReference>
<keyword evidence="1" id="KW-0812">Transmembrane</keyword>
<protein>
    <submittedName>
        <fullName evidence="2">Uncharacterized protein</fullName>
    </submittedName>
</protein>
<evidence type="ECO:0000313" key="3">
    <source>
        <dbReference type="Proteomes" id="UP000536534"/>
    </source>
</evidence>
<evidence type="ECO:0000313" key="2">
    <source>
        <dbReference type="EMBL" id="NLF53333.1"/>
    </source>
</evidence>
<comment type="caution">
    <text evidence="2">The sequence shown here is derived from an EMBL/GenBank/DDBJ whole genome shotgun (WGS) entry which is preliminary data.</text>
</comment>
<name>A0A7X7LU32_9RHOO</name>
<dbReference type="AlphaFoldDB" id="A0A7X7LU32"/>
<feature type="transmembrane region" description="Helical" evidence="1">
    <location>
        <begin position="57"/>
        <end position="86"/>
    </location>
</feature>
<feature type="transmembrane region" description="Helical" evidence="1">
    <location>
        <begin position="32"/>
        <end position="51"/>
    </location>
</feature>
<accession>A0A7X7LU32</accession>
<dbReference type="Proteomes" id="UP000536534">
    <property type="component" value="Unassembled WGS sequence"/>
</dbReference>
<reference evidence="2 3" key="1">
    <citation type="journal article" date="2020" name="Biotechnol. Biofuels">
        <title>New insights from the biogas microbiome by comprehensive genome-resolved metagenomics of nearly 1600 species originating from multiple anaerobic digesters.</title>
        <authorList>
            <person name="Campanaro S."/>
            <person name="Treu L."/>
            <person name="Rodriguez-R L.M."/>
            <person name="Kovalovszki A."/>
            <person name="Ziels R.M."/>
            <person name="Maus I."/>
            <person name="Zhu X."/>
            <person name="Kougias P.G."/>
            <person name="Basile A."/>
            <person name="Luo G."/>
            <person name="Schluter A."/>
            <person name="Konstantinidis K.T."/>
            <person name="Angelidaki I."/>
        </authorList>
    </citation>
    <scope>NUCLEOTIDE SEQUENCE [LARGE SCALE GENOMIC DNA]</scope>
    <source>
        <strain evidence="2">AS06rmzACSIP_256</strain>
    </source>
</reference>
<organism evidence="2 3">
    <name type="scientific">Thauera phenolivorans</name>
    <dbReference type="NCBI Taxonomy" id="1792543"/>
    <lineage>
        <taxon>Bacteria</taxon>
        <taxon>Pseudomonadati</taxon>
        <taxon>Pseudomonadota</taxon>
        <taxon>Betaproteobacteria</taxon>
        <taxon>Rhodocyclales</taxon>
        <taxon>Zoogloeaceae</taxon>
        <taxon>Thauera</taxon>
    </lineage>
</organism>
<gene>
    <name evidence="2" type="ORF">GX576_02790</name>
</gene>
<proteinExistence type="predicted"/>
<dbReference type="OrthoDB" id="8527113at2"/>
<sequence>MLENGLLPRDCDAAGAPVLACGFKWALVQSFLHQRLGIAGLVFGLAAFALARRRLAWAGWLLGLAGLVLYSQDYAAVGSLLSLLVLARPAQQHR</sequence>